<dbReference type="GO" id="GO:0006357">
    <property type="term" value="P:regulation of transcription by RNA polymerase II"/>
    <property type="evidence" value="ECO:0007669"/>
    <property type="project" value="InterPro"/>
</dbReference>
<comment type="subunit">
    <text evidence="8">Component of the Mediator complex.</text>
</comment>
<dbReference type="EMBL" id="MU253800">
    <property type="protein sequence ID" value="KAG9246544.1"/>
    <property type="molecule type" value="Genomic_DNA"/>
</dbReference>
<gene>
    <name evidence="8" type="primary">MED18</name>
    <name evidence="9" type="ORF">BJ878DRAFT_496600</name>
</gene>
<dbReference type="Proteomes" id="UP000887226">
    <property type="component" value="Unassembled WGS sequence"/>
</dbReference>
<comment type="similarity">
    <text evidence="2 8">Belongs to the Mediator complex subunit 18 family.</text>
</comment>
<dbReference type="InterPro" id="IPR019095">
    <property type="entry name" value="Mediator_Med18"/>
</dbReference>
<evidence type="ECO:0000256" key="6">
    <source>
        <dbReference type="ARBA" id="ARBA00023242"/>
    </source>
</evidence>
<comment type="function">
    <text evidence="8">Component of the Mediator complex, a coactivator involved in the regulated transcription of nearly all RNA polymerase II-dependent genes. Mediator functions as a bridge to convey information from gene-specific regulatory proteins to the basal RNA polymerase II transcription machinery. Mediator is recruited to promoters by direct interactions with regulatory proteins and serves as a scaffold for the assembly of a functional preinitiation complex with RNA polymerase II and the general transcription factors.</text>
</comment>
<organism evidence="9 10">
    <name type="scientific">Calycina marina</name>
    <dbReference type="NCBI Taxonomy" id="1763456"/>
    <lineage>
        <taxon>Eukaryota</taxon>
        <taxon>Fungi</taxon>
        <taxon>Dikarya</taxon>
        <taxon>Ascomycota</taxon>
        <taxon>Pezizomycotina</taxon>
        <taxon>Leotiomycetes</taxon>
        <taxon>Helotiales</taxon>
        <taxon>Pezizellaceae</taxon>
        <taxon>Calycina</taxon>
    </lineage>
</organism>
<dbReference type="PANTHER" id="PTHR13321">
    <property type="entry name" value="MEDIATOR OF RNA POLYMERASE II TRANSCRIPTION, SUBUNIT 18"/>
    <property type="match status" value="1"/>
</dbReference>
<sequence>MRELFLTFVVNDDAKDRSLNILEKFCDMKSQIILQRQLLWVPLPKRMQKKEVTKKPGALAKLVETSNDPMKVLECHLNRLPYMLILQYDIKTEQYGTEVDCDETTATLIWTDIPIPGDSQQVNDRDRVQIEIKAEDHPCSKMNDLKYRYVGEIIKDGYRFVHGNISIDLVRTVQTSATAGSKNEQGNNVPKIVPDYDKIERQPESRYVMSAKIDVEDKKLIQQGKDELLALQKELQGSFNLKFQDRFLFDTRVRV</sequence>
<dbReference type="PANTHER" id="PTHR13321:SF2">
    <property type="entry name" value="MEDIATOR OF RNA POLYMERASE II TRANSCRIPTION SUBUNIT 18"/>
    <property type="match status" value="1"/>
</dbReference>
<dbReference type="GO" id="GO:0006369">
    <property type="term" value="P:termination of RNA polymerase II transcription"/>
    <property type="evidence" value="ECO:0007669"/>
    <property type="project" value="TreeGrafter"/>
</dbReference>
<evidence type="ECO:0000256" key="3">
    <source>
        <dbReference type="ARBA" id="ARBA00019612"/>
    </source>
</evidence>
<dbReference type="Gene3D" id="2.40.320.10">
    <property type="entry name" value="Hypothetical Protein Pfu-838710-001"/>
    <property type="match status" value="1"/>
</dbReference>
<accession>A0A9P7Z6M6</accession>
<evidence type="ECO:0000256" key="2">
    <source>
        <dbReference type="ARBA" id="ARBA00009814"/>
    </source>
</evidence>
<protein>
    <recommendedName>
        <fullName evidence="3 8">Mediator of RNA polymerase II transcription subunit 18</fullName>
    </recommendedName>
    <alternativeName>
        <fullName evidence="7 8">Mediator complex subunit 18</fullName>
    </alternativeName>
</protein>
<evidence type="ECO:0000313" key="10">
    <source>
        <dbReference type="Proteomes" id="UP000887226"/>
    </source>
</evidence>
<keyword evidence="5 8" id="KW-0804">Transcription</keyword>
<dbReference type="AlphaFoldDB" id="A0A9P7Z6M6"/>
<name>A0A9P7Z6M6_9HELO</name>
<comment type="caution">
    <text evidence="9">The sequence shown here is derived from an EMBL/GenBank/DDBJ whole genome shotgun (WGS) entry which is preliminary data.</text>
</comment>
<keyword evidence="10" id="KW-1185">Reference proteome</keyword>
<evidence type="ECO:0000256" key="5">
    <source>
        <dbReference type="ARBA" id="ARBA00023163"/>
    </source>
</evidence>
<evidence type="ECO:0000313" key="9">
    <source>
        <dbReference type="EMBL" id="KAG9246544.1"/>
    </source>
</evidence>
<keyword evidence="8" id="KW-0010">Activator</keyword>
<keyword evidence="6 8" id="KW-0539">Nucleus</keyword>
<dbReference type="OrthoDB" id="5348092at2759"/>
<evidence type="ECO:0000256" key="8">
    <source>
        <dbReference type="RuleBase" id="RU364150"/>
    </source>
</evidence>
<dbReference type="Pfam" id="PF09637">
    <property type="entry name" value="Med18"/>
    <property type="match status" value="1"/>
</dbReference>
<dbReference type="GO" id="GO:0016592">
    <property type="term" value="C:mediator complex"/>
    <property type="evidence" value="ECO:0007669"/>
    <property type="project" value="InterPro"/>
</dbReference>
<keyword evidence="4 8" id="KW-0805">Transcription regulation</keyword>
<proteinExistence type="inferred from homology"/>
<dbReference type="GO" id="GO:0070847">
    <property type="term" value="C:core mediator complex"/>
    <property type="evidence" value="ECO:0007669"/>
    <property type="project" value="TreeGrafter"/>
</dbReference>
<evidence type="ECO:0000256" key="7">
    <source>
        <dbReference type="ARBA" id="ARBA00032012"/>
    </source>
</evidence>
<evidence type="ECO:0000256" key="4">
    <source>
        <dbReference type="ARBA" id="ARBA00023015"/>
    </source>
</evidence>
<reference evidence="9" key="1">
    <citation type="journal article" date="2021" name="IMA Fungus">
        <title>Genomic characterization of three marine fungi, including Emericellopsis atlantica sp. nov. with signatures of a generalist lifestyle and marine biomass degradation.</title>
        <authorList>
            <person name="Hagestad O.C."/>
            <person name="Hou L."/>
            <person name="Andersen J.H."/>
            <person name="Hansen E.H."/>
            <person name="Altermark B."/>
            <person name="Li C."/>
            <person name="Kuhnert E."/>
            <person name="Cox R.J."/>
            <person name="Crous P.W."/>
            <person name="Spatafora J.W."/>
            <person name="Lail K."/>
            <person name="Amirebrahimi M."/>
            <person name="Lipzen A."/>
            <person name="Pangilinan J."/>
            <person name="Andreopoulos W."/>
            <person name="Hayes R.D."/>
            <person name="Ng V."/>
            <person name="Grigoriev I.V."/>
            <person name="Jackson S.A."/>
            <person name="Sutton T.D.S."/>
            <person name="Dobson A.D.W."/>
            <person name="Rama T."/>
        </authorList>
    </citation>
    <scope>NUCLEOTIDE SEQUENCE</scope>
    <source>
        <strain evidence="9">TRa3180A</strain>
    </source>
</reference>
<evidence type="ECO:0000256" key="1">
    <source>
        <dbReference type="ARBA" id="ARBA00004123"/>
    </source>
</evidence>
<comment type="subcellular location">
    <subcellularLocation>
        <location evidence="1 8">Nucleus</location>
    </subcellularLocation>
</comment>
<dbReference type="GO" id="GO:0003712">
    <property type="term" value="F:transcription coregulator activity"/>
    <property type="evidence" value="ECO:0007669"/>
    <property type="project" value="InterPro"/>
</dbReference>